<dbReference type="SUPFAM" id="SSF49854">
    <property type="entry name" value="Spermadhesin, CUB domain"/>
    <property type="match status" value="1"/>
</dbReference>
<evidence type="ECO:0000256" key="1">
    <source>
        <dbReference type="ARBA" id="ARBA00023157"/>
    </source>
</evidence>
<dbReference type="InterPro" id="IPR036055">
    <property type="entry name" value="LDL_receptor-like_sf"/>
</dbReference>
<dbReference type="InterPro" id="IPR000859">
    <property type="entry name" value="CUB_dom"/>
</dbReference>
<protein>
    <recommendedName>
        <fullName evidence="5">CUB domain-containing protein</fullName>
    </recommendedName>
</protein>
<evidence type="ECO:0000313" key="7">
    <source>
        <dbReference type="Proteomes" id="UP001497525"/>
    </source>
</evidence>
<evidence type="ECO:0000256" key="3">
    <source>
        <dbReference type="SAM" id="MobiDB-lite"/>
    </source>
</evidence>
<keyword evidence="4" id="KW-0732">Signal</keyword>
<feature type="chain" id="PRO_5043662912" description="CUB domain-containing protein" evidence="4">
    <location>
        <begin position="24"/>
        <end position="830"/>
    </location>
</feature>
<evidence type="ECO:0000313" key="6">
    <source>
        <dbReference type="EMBL" id="CAL5132417.1"/>
    </source>
</evidence>
<evidence type="ECO:0000259" key="5">
    <source>
        <dbReference type="PROSITE" id="PS01180"/>
    </source>
</evidence>
<feature type="compositionally biased region" description="Basic residues" evidence="3">
    <location>
        <begin position="751"/>
        <end position="767"/>
    </location>
</feature>
<evidence type="ECO:0000256" key="4">
    <source>
        <dbReference type="SAM" id="SignalP"/>
    </source>
</evidence>
<dbReference type="PANTHER" id="PTHR24652">
    <property type="entry name" value="LOW-DENSITY LIPOPROTEIN RECEPTOR CLASS A DOMAIN-CONTAINING PROTEIN 2"/>
    <property type="match status" value="1"/>
</dbReference>
<dbReference type="Gene3D" id="2.40.128.620">
    <property type="match status" value="1"/>
</dbReference>
<accession>A0AAV2T4M9</accession>
<dbReference type="Gene3D" id="2.60.120.290">
    <property type="entry name" value="Spermadhesin, CUB domain"/>
    <property type="match status" value="1"/>
</dbReference>
<comment type="caution">
    <text evidence="6">The sequence shown here is derived from an EMBL/GenBank/DDBJ whole genome shotgun (WGS) entry which is preliminary data.</text>
</comment>
<feature type="signal peptide" evidence="4">
    <location>
        <begin position="1"/>
        <end position="23"/>
    </location>
</feature>
<proteinExistence type="predicted"/>
<dbReference type="Proteomes" id="UP001497525">
    <property type="component" value="Unassembled WGS sequence"/>
</dbReference>
<feature type="domain" description="CUB" evidence="5">
    <location>
        <begin position="57"/>
        <end position="191"/>
    </location>
</feature>
<dbReference type="PROSITE" id="PS01180">
    <property type="entry name" value="CUB"/>
    <property type="match status" value="1"/>
</dbReference>
<dbReference type="CDD" id="cd00041">
    <property type="entry name" value="CUB"/>
    <property type="match status" value="1"/>
</dbReference>
<name>A0AAV2T4M9_CALDB</name>
<evidence type="ECO:0000256" key="2">
    <source>
        <dbReference type="PROSITE-ProRule" id="PRU00124"/>
    </source>
</evidence>
<dbReference type="PROSITE" id="PS50068">
    <property type="entry name" value="LDLRA_2"/>
    <property type="match status" value="1"/>
</dbReference>
<dbReference type="InterPro" id="IPR002172">
    <property type="entry name" value="LDrepeatLR_classA_rpt"/>
</dbReference>
<feature type="compositionally biased region" description="Polar residues" evidence="3">
    <location>
        <begin position="728"/>
        <end position="750"/>
    </location>
</feature>
<dbReference type="SUPFAM" id="SSF57424">
    <property type="entry name" value="LDL receptor-like module"/>
    <property type="match status" value="1"/>
</dbReference>
<dbReference type="InterPro" id="IPR035914">
    <property type="entry name" value="Sperma_CUB_dom_sf"/>
</dbReference>
<reference evidence="6" key="1">
    <citation type="submission" date="2024-06" db="EMBL/GenBank/DDBJ databases">
        <authorList>
            <person name="Liu X."/>
            <person name="Lenzi L."/>
            <person name="Haldenby T S."/>
            <person name="Uol C."/>
        </authorList>
    </citation>
    <scope>NUCLEOTIDE SEQUENCE</scope>
</reference>
<feature type="region of interest" description="Disordered" evidence="3">
    <location>
        <begin position="728"/>
        <end position="830"/>
    </location>
</feature>
<feature type="compositionally biased region" description="Polar residues" evidence="3">
    <location>
        <begin position="773"/>
        <end position="814"/>
    </location>
</feature>
<dbReference type="AlphaFoldDB" id="A0AAV2T4M9"/>
<dbReference type="CDD" id="cd00112">
    <property type="entry name" value="LDLa"/>
    <property type="match status" value="1"/>
</dbReference>
<keyword evidence="1" id="KW-1015">Disulfide bond</keyword>
<sequence length="830" mass="88525">MVGDDSGICCLVLISQLLCHVFSKDTYVLSRDCQIPPNPDLLLLYPNTKHLQIDNLEGGLVLYSHEGVSTYPNSTNISAFYSTYPLGFSCELVVHTPVENAKIMMIIESFYIPSNSEDCMENYLYVFDSNTAKSKAMPEAGGERGLCRSSYPRYPIFTTKSYICIVFHTSHQQPPIVSNQWPGFRVVLTAVRETTTAACEPGSFYCGSRPNIMISPSLDSGRPRFADLLPFGAADSGRSSGGRGSSAGSDSVSSALDQSKIGYCISDRARCDGVANCADGRDEESNQCKVFLETSANQNGERTNEQSRSSWISDLLSLGIPASIAIAVSTIVSFTVCIGAVICCCNRCCRPNSMAGRYSLGERGVSVVPLDPYGSAFTGGDGRMSGVGSSSIPSRSSRTRSPGRANLVAWFNGNRHVSAAWPPNAASYTTGYSHFSYGSPQDSACQMYPAPQRLLEQKQNFHQVSPAGEPTGQHGMLMRSTNKTSYSLGRSPVSSLGNEAIGLQQVGGSARTGTDSYSSMQSYTHYPMPPGPPPALVHGVMGSPVTCRRDASAVDPCCYTPPPYGACNVPPGSSMTASSSRTGTTSGGPVANMNEQLGSAWPVHRSRLQSETTGFLPASGSAGGGSNNELCATGSNGMLFGQQLSGGGNSALHTNTPVETISQNGGDLISNGGILYLGEVYQPNEELSGRFRALPCTPGSTTTGSGSSHGRKLHSCAYRRTIGDQQAHTSQLNFHSPPRQSVPESASQAYRRSRPPSHRQYRRKHHRSADPTRATSSGSHTPASSRSGLPTSCSQRSGEFRNSPQQLPQDTNVVTHPPVEQNPISFPVQL</sequence>
<comment type="caution">
    <text evidence="2">Lacks conserved residue(s) required for the propagation of feature annotation.</text>
</comment>
<gene>
    <name evidence="6" type="ORF">CDAUBV1_LOCUS5247</name>
</gene>
<organism evidence="6 7">
    <name type="scientific">Calicophoron daubneyi</name>
    <name type="common">Rumen fluke</name>
    <name type="synonym">Paramphistomum daubneyi</name>
    <dbReference type="NCBI Taxonomy" id="300641"/>
    <lineage>
        <taxon>Eukaryota</taxon>
        <taxon>Metazoa</taxon>
        <taxon>Spiralia</taxon>
        <taxon>Lophotrochozoa</taxon>
        <taxon>Platyhelminthes</taxon>
        <taxon>Trematoda</taxon>
        <taxon>Digenea</taxon>
        <taxon>Plagiorchiida</taxon>
        <taxon>Pronocephalata</taxon>
        <taxon>Paramphistomoidea</taxon>
        <taxon>Paramphistomidae</taxon>
        <taxon>Calicophoron</taxon>
    </lineage>
</organism>
<dbReference type="PANTHER" id="PTHR24652:SF67">
    <property type="entry name" value="LOW-DENSITY LIPOPROTEIN RECEPTOR CLASS A DOMAIN-CONTAINING PROTEIN 2"/>
    <property type="match status" value="1"/>
</dbReference>
<dbReference type="InterPro" id="IPR042333">
    <property type="entry name" value="LRAD2/Mig-13-like"/>
</dbReference>
<dbReference type="EMBL" id="CAXLJL010000123">
    <property type="protein sequence ID" value="CAL5132417.1"/>
    <property type="molecule type" value="Genomic_DNA"/>
</dbReference>